<dbReference type="AlphaFoldDB" id="A0A251RPG4"/>
<proteinExistence type="predicted"/>
<accession>A0A251RPG4</accession>
<evidence type="ECO:0000313" key="1">
    <source>
        <dbReference type="EMBL" id="KAF5809060.1"/>
    </source>
</evidence>
<evidence type="ECO:0000313" key="3">
    <source>
        <dbReference type="Proteomes" id="UP000215914"/>
    </source>
</evidence>
<gene>
    <name evidence="2" type="ORF">HannXRQ_Chr17g0547111</name>
    <name evidence="1" type="ORF">HanXRQr2_Chr04g0152711</name>
</gene>
<keyword evidence="3" id="KW-1185">Reference proteome</keyword>
<sequence length="111" mass="12688">MFLSSFGFGQTRSKTGQSWSIDRFRLDSTLSNRVNSVNRVNSARQLSRSTYSANSVNESGAEDLVTFQKLWHSWNRRTMWSRVLSGIHLLKDLAYLLPLCNEDTSLVTPML</sequence>
<dbReference type="EMBL" id="MNCJ02000319">
    <property type="protein sequence ID" value="KAF5809060.1"/>
    <property type="molecule type" value="Genomic_DNA"/>
</dbReference>
<reference evidence="1" key="3">
    <citation type="submission" date="2020-06" db="EMBL/GenBank/DDBJ databases">
        <title>Helianthus annuus Genome sequencing and assembly Release 2.</title>
        <authorList>
            <person name="Gouzy J."/>
            <person name="Langlade N."/>
            <person name="Munos S."/>
        </authorList>
    </citation>
    <scope>NUCLEOTIDE SEQUENCE</scope>
    <source>
        <tissue evidence="1">Leaves</tissue>
    </source>
</reference>
<name>A0A251RPG4_HELAN</name>
<organism evidence="2 3">
    <name type="scientific">Helianthus annuus</name>
    <name type="common">Common sunflower</name>
    <dbReference type="NCBI Taxonomy" id="4232"/>
    <lineage>
        <taxon>Eukaryota</taxon>
        <taxon>Viridiplantae</taxon>
        <taxon>Streptophyta</taxon>
        <taxon>Embryophyta</taxon>
        <taxon>Tracheophyta</taxon>
        <taxon>Spermatophyta</taxon>
        <taxon>Magnoliopsida</taxon>
        <taxon>eudicotyledons</taxon>
        <taxon>Gunneridae</taxon>
        <taxon>Pentapetalae</taxon>
        <taxon>asterids</taxon>
        <taxon>campanulids</taxon>
        <taxon>Asterales</taxon>
        <taxon>Asteraceae</taxon>
        <taxon>Asteroideae</taxon>
        <taxon>Heliantheae alliance</taxon>
        <taxon>Heliantheae</taxon>
        <taxon>Helianthus</taxon>
    </lineage>
</organism>
<dbReference type="InParanoid" id="A0A251RPG4"/>
<reference evidence="2" key="2">
    <citation type="submission" date="2017-02" db="EMBL/GenBank/DDBJ databases">
        <title>Sunflower complete genome.</title>
        <authorList>
            <person name="Langlade N."/>
            <person name="Munos S."/>
        </authorList>
    </citation>
    <scope>NUCLEOTIDE SEQUENCE [LARGE SCALE GENOMIC DNA]</scope>
    <source>
        <tissue evidence="2">Leaves</tissue>
    </source>
</reference>
<dbReference type="EMBL" id="CM007906">
    <property type="protein sequence ID" value="OTF86101.1"/>
    <property type="molecule type" value="Genomic_DNA"/>
</dbReference>
<reference evidence="1 3" key="1">
    <citation type="journal article" date="2017" name="Nature">
        <title>The sunflower genome provides insights into oil metabolism, flowering and Asterid evolution.</title>
        <authorList>
            <person name="Badouin H."/>
            <person name="Gouzy J."/>
            <person name="Grassa C.J."/>
            <person name="Murat F."/>
            <person name="Staton S.E."/>
            <person name="Cottret L."/>
            <person name="Lelandais-Briere C."/>
            <person name="Owens G.L."/>
            <person name="Carrere S."/>
            <person name="Mayjonade B."/>
            <person name="Legrand L."/>
            <person name="Gill N."/>
            <person name="Kane N.C."/>
            <person name="Bowers J.E."/>
            <person name="Hubner S."/>
            <person name="Bellec A."/>
            <person name="Berard A."/>
            <person name="Berges H."/>
            <person name="Blanchet N."/>
            <person name="Boniface M.C."/>
            <person name="Brunel D."/>
            <person name="Catrice O."/>
            <person name="Chaidir N."/>
            <person name="Claudel C."/>
            <person name="Donnadieu C."/>
            <person name="Faraut T."/>
            <person name="Fievet G."/>
            <person name="Helmstetter N."/>
            <person name="King M."/>
            <person name="Knapp S.J."/>
            <person name="Lai Z."/>
            <person name="Le Paslier M.C."/>
            <person name="Lippi Y."/>
            <person name="Lorenzon L."/>
            <person name="Mandel J.R."/>
            <person name="Marage G."/>
            <person name="Marchand G."/>
            <person name="Marquand E."/>
            <person name="Bret-Mestries E."/>
            <person name="Morien E."/>
            <person name="Nambeesan S."/>
            <person name="Nguyen T."/>
            <person name="Pegot-Espagnet P."/>
            <person name="Pouilly N."/>
            <person name="Raftis F."/>
            <person name="Sallet E."/>
            <person name="Schiex T."/>
            <person name="Thomas J."/>
            <person name="Vandecasteele C."/>
            <person name="Vares D."/>
            <person name="Vear F."/>
            <person name="Vautrin S."/>
            <person name="Crespi M."/>
            <person name="Mangin B."/>
            <person name="Burke J.M."/>
            <person name="Salse J."/>
            <person name="Munos S."/>
            <person name="Vincourt P."/>
            <person name="Rieseberg L.H."/>
            <person name="Langlade N.B."/>
        </authorList>
    </citation>
    <scope>NUCLEOTIDE SEQUENCE [LARGE SCALE GENOMIC DNA]</scope>
    <source>
        <strain evidence="3">cv. SF193</strain>
        <tissue evidence="1">Leaves</tissue>
    </source>
</reference>
<dbReference type="Gramene" id="mRNA:HanXRQr2_Chr04g0152711">
    <property type="protein sequence ID" value="mRNA:HanXRQr2_Chr04g0152711"/>
    <property type="gene ID" value="HanXRQr2_Chr04g0152711"/>
</dbReference>
<dbReference type="Proteomes" id="UP000215914">
    <property type="component" value="Chromosome 17"/>
</dbReference>
<evidence type="ECO:0000313" key="2">
    <source>
        <dbReference type="EMBL" id="OTF86101.1"/>
    </source>
</evidence>
<protein>
    <submittedName>
        <fullName evidence="2">Uncharacterized protein</fullName>
    </submittedName>
</protein>